<feature type="domain" description="RNA polymerase sigma-70 region 2" evidence="6">
    <location>
        <begin position="23"/>
        <end position="89"/>
    </location>
</feature>
<dbReference type="GO" id="GO:0006352">
    <property type="term" value="P:DNA-templated transcription initiation"/>
    <property type="evidence" value="ECO:0007669"/>
    <property type="project" value="InterPro"/>
</dbReference>
<dbReference type="InterPro" id="IPR007627">
    <property type="entry name" value="RNA_pol_sigma70_r2"/>
</dbReference>
<dbReference type="NCBIfam" id="TIGR02937">
    <property type="entry name" value="sigma70-ECF"/>
    <property type="match status" value="1"/>
</dbReference>
<evidence type="ECO:0000256" key="4">
    <source>
        <dbReference type="ARBA" id="ARBA00023163"/>
    </source>
</evidence>
<keyword evidence="3" id="KW-0731">Sigma factor</keyword>
<dbReference type="SUPFAM" id="SSF88659">
    <property type="entry name" value="Sigma3 and sigma4 domains of RNA polymerase sigma factors"/>
    <property type="match status" value="1"/>
</dbReference>
<dbReference type="AlphaFoldDB" id="A0A7X3FHX2"/>
<dbReference type="InterPro" id="IPR013324">
    <property type="entry name" value="RNA_pol_sigma_r3/r4-like"/>
</dbReference>
<keyword evidence="9" id="KW-1185">Reference proteome</keyword>
<dbReference type="RefSeq" id="WP_068776759.1">
    <property type="nucleotide sequence ID" value="NZ_RHLK01000004.1"/>
</dbReference>
<dbReference type="EMBL" id="RHLK01000004">
    <property type="protein sequence ID" value="MVO99969.1"/>
    <property type="molecule type" value="Genomic_DNA"/>
</dbReference>
<proteinExistence type="inferred from homology"/>
<dbReference type="NCBIfam" id="NF007223">
    <property type="entry name" value="PRK09641.1"/>
    <property type="match status" value="1"/>
</dbReference>
<dbReference type="GO" id="GO:0016987">
    <property type="term" value="F:sigma factor activity"/>
    <property type="evidence" value="ECO:0007669"/>
    <property type="project" value="UniProtKB-KW"/>
</dbReference>
<evidence type="ECO:0000256" key="2">
    <source>
        <dbReference type="ARBA" id="ARBA00023015"/>
    </source>
</evidence>
<dbReference type="Proteomes" id="UP000490800">
    <property type="component" value="Unassembled WGS sequence"/>
</dbReference>
<comment type="similarity">
    <text evidence="1">Belongs to the sigma-70 factor family. ECF subfamily.</text>
</comment>
<dbReference type="PANTHER" id="PTHR43133">
    <property type="entry name" value="RNA POLYMERASE ECF-TYPE SIGMA FACTO"/>
    <property type="match status" value="1"/>
</dbReference>
<dbReference type="InterPro" id="IPR013325">
    <property type="entry name" value="RNA_pol_sigma_r2"/>
</dbReference>
<dbReference type="PANTHER" id="PTHR43133:SF60">
    <property type="entry name" value="RNA POLYMERASE SIGMA FACTOR SIGV"/>
    <property type="match status" value="1"/>
</dbReference>
<evidence type="ECO:0000259" key="7">
    <source>
        <dbReference type="Pfam" id="PF08281"/>
    </source>
</evidence>
<dbReference type="OrthoDB" id="9785675at2"/>
<dbReference type="InterPro" id="IPR039425">
    <property type="entry name" value="RNA_pol_sigma-70-like"/>
</dbReference>
<evidence type="ECO:0000313" key="9">
    <source>
        <dbReference type="Proteomes" id="UP000490800"/>
    </source>
</evidence>
<comment type="caution">
    <text evidence="8">The sequence shown here is derived from an EMBL/GenBank/DDBJ whole genome shotgun (WGS) entry which is preliminary data.</text>
</comment>
<protein>
    <recommendedName>
        <fullName evidence="5">RNA polymerase sigma factor SigW</fullName>
    </recommendedName>
</protein>
<dbReference type="InterPro" id="IPR036388">
    <property type="entry name" value="WH-like_DNA-bd_sf"/>
</dbReference>
<dbReference type="InterPro" id="IPR014294">
    <property type="entry name" value="RNA_pol_sigma-W_bacilli"/>
</dbReference>
<dbReference type="Gene3D" id="1.10.10.10">
    <property type="entry name" value="Winged helix-like DNA-binding domain superfamily/Winged helix DNA-binding domain"/>
    <property type="match status" value="1"/>
</dbReference>
<name>A0A7X3FHX2_9BACL</name>
<gene>
    <name evidence="8" type="primary">sigW</name>
    <name evidence="8" type="ORF">EDM21_10570</name>
</gene>
<feature type="domain" description="RNA polymerase sigma factor 70 region 4 type 2" evidence="7">
    <location>
        <begin position="128"/>
        <end position="179"/>
    </location>
</feature>
<evidence type="ECO:0000259" key="6">
    <source>
        <dbReference type="Pfam" id="PF04542"/>
    </source>
</evidence>
<dbReference type="Pfam" id="PF04542">
    <property type="entry name" value="Sigma70_r2"/>
    <property type="match status" value="1"/>
</dbReference>
<organism evidence="8 9">
    <name type="scientific">Paenibacillus lutrae</name>
    <dbReference type="NCBI Taxonomy" id="2078573"/>
    <lineage>
        <taxon>Bacteria</taxon>
        <taxon>Bacillati</taxon>
        <taxon>Bacillota</taxon>
        <taxon>Bacilli</taxon>
        <taxon>Bacillales</taxon>
        <taxon>Paenibacillaceae</taxon>
        <taxon>Paenibacillus</taxon>
    </lineage>
</organism>
<dbReference type="GO" id="GO:0003677">
    <property type="term" value="F:DNA binding"/>
    <property type="evidence" value="ECO:0007669"/>
    <property type="project" value="InterPro"/>
</dbReference>
<dbReference type="CDD" id="cd06171">
    <property type="entry name" value="Sigma70_r4"/>
    <property type="match status" value="1"/>
</dbReference>
<evidence type="ECO:0000256" key="5">
    <source>
        <dbReference type="NCBIfam" id="TIGR02948"/>
    </source>
</evidence>
<dbReference type="SUPFAM" id="SSF88946">
    <property type="entry name" value="Sigma2 domain of RNA polymerase sigma factors"/>
    <property type="match status" value="1"/>
</dbReference>
<evidence type="ECO:0000256" key="3">
    <source>
        <dbReference type="ARBA" id="ARBA00023082"/>
    </source>
</evidence>
<evidence type="ECO:0000256" key="1">
    <source>
        <dbReference type="ARBA" id="ARBA00010641"/>
    </source>
</evidence>
<keyword evidence="2" id="KW-0805">Transcription regulation</keyword>
<dbReference type="InterPro" id="IPR014284">
    <property type="entry name" value="RNA_pol_sigma-70_dom"/>
</dbReference>
<keyword evidence="4" id="KW-0804">Transcription</keyword>
<dbReference type="Gene3D" id="1.10.1740.10">
    <property type="match status" value="1"/>
</dbReference>
<accession>A0A7X3FHX2</accession>
<evidence type="ECO:0000313" key="8">
    <source>
        <dbReference type="EMBL" id="MVO99969.1"/>
    </source>
</evidence>
<dbReference type="Pfam" id="PF08281">
    <property type="entry name" value="Sigma70_r4_2"/>
    <property type="match status" value="1"/>
</dbReference>
<dbReference type="InterPro" id="IPR013249">
    <property type="entry name" value="RNA_pol_sigma70_r4_t2"/>
</dbReference>
<reference evidence="8 9" key="1">
    <citation type="journal article" date="2019" name="Microorganisms">
        <title>Paenibacillus lutrae sp. nov., A Chitinolytic Species Isolated from A River Otter in Castril Natural Park, Granada, Spain.</title>
        <authorList>
            <person name="Rodriguez M."/>
            <person name="Reina J.C."/>
            <person name="Bejar V."/>
            <person name="Llamas I."/>
        </authorList>
    </citation>
    <scope>NUCLEOTIDE SEQUENCE [LARGE SCALE GENOMIC DNA]</scope>
    <source>
        <strain evidence="8 9">N10</strain>
    </source>
</reference>
<dbReference type="NCBIfam" id="TIGR02948">
    <property type="entry name" value="SigW_bacill"/>
    <property type="match status" value="1"/>
</dbReference>
<sequence>MNLVETRLAKLARNGDRGAFEELVNLYKDKIFHLAYRMLGNKQEAEDAVQDTFLRVYNNLDRYDENQKFSTWIFRIGTNLCIDRLRKRKPTYSLDAEMPDSDGNDFYAMLASKDNLPVDQIILSETQQVIRRAIDTLPEKYKSVVILRYLHDMSLQEIGDVLKMPVTTVKTRVHRGREYLRKKLEADGNFSK</sequence>